<dbReference type="Pfam" id="PF13704">
    <property type="entry name" value="Glyco_tranf_2_4"/>
    <property type="match status" value="1"/>
</dbReference>
<dbReference type="GO" id="GO:0016020">
    <property type="term" value="C:membrane"/>
    <property type="evidence" value="ECO:0007669"/>
    <property type="project" value="UniProtKB-SubCell"/>
</dbReference>
<dbReference type="SUPFAM" id="SSF53448">
    <property type="entry name" value="Nucleotide-diphospho-sugar transferases"/>
    <property type="match status" value="1"/>
</dbReference>
<organism evidence="4 5">
    <name type="scientific">Cognatishimia activa</name>
    <dbReference type="NCBI Taxonomy" id="1715691"/>
    <lineage>
        <taxon>Bacteria</taxon>
        <taxon>Pseudomonadati</taxon>
        <taxon>Pseudomonadota</taxon>
        <taxon>Alphaproteobacteria</taxon>
        <taxon>Rhodobacterales</taxon>
        <taxon>Paracoccaceae</taxon>
        <taxon>Cognatishimia</taxon>
    </lineage>
</organism>
<dbReference type="PANTHER" id="PTHR21461:SF69">
    <property type="entry name" value="GLYCOSYLTRANSFERASE FAMILY 92 PROTEIN"/>
    <property type="match status" value="1"/>
</dbReference>
<keyword evidence="2" id="KW-0812">Transmembrane</keyword>
<protein>
    <recommendedName>
        <fullName evidence="6">Glycosyl transferase family 2</fullName>
    </recommendedName>
</protein>
<dbReference type="EMBL" id="CYUE01000002">
    <property type="protein sequence ID" value="CUK24454.1"/>
    <property type="molecule type" value="Genomic_DNA"/>
</dbReference>
<proteinExistence type="predicted"/>
<accession>A0A0P1ILN0</accession>
<evidence type="ECO:0000313" key="5">
    <source>
        <dbReference type="Proteomes" id="UP000051184"/>
    </source>
</evidence>
<comment type="subcellular location">
    <subcellularLocation>
        <location evidence="1">Membrane</location>
        <topology evidence="1">Single-pass membrane protein</topology>
    </subcellularLocation>
</comment>
<dbReference type="RefSeq" id="WP_058313463.1">
    <property type="nucleotide sequence ID" value="NZ_CYTO01000008.1"/>
</dbReference>
<dbReference type="PANTHER" id="PTHR21461">
    <property type="entry name" value="GLYCOSYLTRANSFERASE FAMILY 92 PROTEIN"/>
    <property type="match status" value="1"/>
</dbReference>
<sequence>MRILCITTVKDEAPYLLEWIAHHRAAGVTDFLIYSNDCSDGTEKLLKALQMAGIVRHISHEKTSGQSIQWQALKEAWKHPLRKKADWVLVSDVDEFVNIRVGNHKFTDLISAVSPEADAIVLQWRLFGHNNVFEFNEAPVTEQFTRAIPADAQYPIAASLVKTLFKTTGPFNMLGVHRPKQKDIMKARRPIMVDGSGRFLSQEFAMAGDRISTYGNPVGRDLADVNHYAIKSAQSFIIKRARGLPNRKKDVGLNYWVERNFNTVEDTSIDAMRPATKEQFEKLMSLPGVRTLHDEAAEWHCARFAELIKDPATHKLLTQIATAGSSEVVPQNLQKQLISWYHEAQKSSEN</sequence>
<evidence type="ECO:0000256" key="2">
    <source>
        <dbReference type="ARBA" id="ARBA00022692"/>
    </source>
</evidence>
<keyword evidence="5" id="KW-1185">Reference proteome</keyword>
<dbReference type="STRING" id="1715691.TA5113_00862"/>
<gene>
    <name evidence="4" type="ORF">TA5114_00237</name>
</gene>
<evidence type="ECO:0000256" key="3">
    <source>
        <dbReference type="ARBA" id="ARBA00022989"/>
    </source>
</evidence>
<keyword evidence="3" id="KW-1133">Transmembrane helix</keyword>
<evidence type="ECO:0008006" key="6">
    <source>
        <dbReference type="Google" id="ProtNLM"/>
    </source>
</evidence>
<reference evidence="5" key="1">
    <citation type="submission" date="2015-09" db="EMBL/GenBank/DDBJ databases">
        <authorList>
            <person name="Rodrigo-Torres Lidia"/>
            <person name="Arahal R.David."/>
        </authorList>
    </citation>
    <scope>NUCLEOTIDE SEQUENCE [LARGE SCALE GENOMIC DNA]</scope>
    <source>
        <strain evidence="5">CECT 5114</strain>
    </source>
</reference>
<dbReference type="OrthoDB" id="4964299at2"/>
<evidence type="ECO:0000256" key="1">
    <source>
        <dbReference type="ARBA" id="ARBA00004167"/>
    </source>
</evidence>
<keyword evidence="3" id="KW-0472">Membrane</keyword>
<name>A0A0P1ILN0_9RHOB</name>
<dbReference type="GO" id="GO:0016757">
    <property type="term" value="F:glycosyltransferase activity"/>
    <property type="evidence" value="ECO:0007669"/>
    <property type="project" value="TreeGrafter"/>
</dbReference>
<dbReference type="InterPro" id="IPR029044">
    <property type="entry name" value="Nucleotide-diphossugar_trans"/>
</dbReference>
<dbReference type="Proteomes" id="UP000051184">
    <property type="component" value="Unassembled WGS sequence"/>
</dbReference>
<evidence type="ECO:0000313" key="4">
    <source>
        <dbReference type="EMBL" id="CUK24454.1"/>
    </source>
</evidence>
<dbReference type="GO" id="GO:0005737">
    <property type="term" value="C:cytoplasm"/>
    <property type="evidence" value="ECO:0007669"/>
    <property type="project" value="TreeGrafter"/>
</dbReference>
<dbReference type="AlphaFoldDB" id="A0A0P1ILN0"/>